<dbReference type="EMBL" id="CYKH01000586">
    <property type="protein sequence ID" value="CUG06418.1"/>
    <property type="molecule type" value="Genomic_DNA"/>
</dbReference>
<feature type="compositionally biased region" description="Polar residues" evidence="1">
    <location>
        <begin position="423"/>
        <end position="452"/>
    </location>
</feature>
<dbReference type="GO" id="GO:0006900">
    <property type="term" value="P:vesicle budding from membrane"/>
    <property type="evidence" value="ECO:0007669"/>
    <property type="project" value="TreeGrafter"/>
</dbReference>
<dbReference type="VEuPathDB" id="TriTrypDB:BSAL_72615"/>
<dbReference type="GO" id="GO:0005905">
    <property type="term" value="C:clathrin-coated pit"/>
    <property type="evidence" value="ECO:0007669"/>
    <property type="project" value="TreeGrafter"/>
</dbReference>
<accession>A0A0S4J0L1</accession>
<feature type="compositionally biased region" description="Polar residues" evidence="1">
    <location>
        <begin position="352"/>
        <end position="365"/>
    </location>
</feature>
<keyword evidence="4" id="KW-1185">Reference proteome</keyword>
<feature type="compositionally biased region" description="Low complexity" evidence="1">
    <location>
        <begin position="373"/>
        <end position="388"/>
    </location>
</feature>
<feature type="domain" description="ENTH" evidence="2">
    <location>
        <begin position="1"/>
        <end position="113"/>
    </location>
</feature>
<sequence length="465" mass="50966">MERLLQATFGQYNSGSVDHGDVNRYILEELEKRTHTHNWVVVLKTFVALHRIMSEGSVPMQTAIGHRLGIFCGRNIKDLADSPEGAAQKTFIEQYIRYLEELSITQHKMIDAKITARISDHVALLAVLTPFTAEDLLQPFELLLVALEVLVKVEFRASIVDNFLTMESYRMLVVDGKRLYHILTNRIMYVLEVFEDQPLSLKNKWFKMYGRFDDSAKKLGRLFDQMGASPLIWGETIPSLKLLPESILRKLEDDIKYSDVQSEDLSALLGKSAVTEDRGPRVRSASPPQPEPAVAAPQPPVKAEPELPPPVVPVSVRKPIDDLFGPPVAPPVAQPVAPPVSVVRSVSPPRQGTSPAVSPTQQRPITSEDLFGPSAAPSVAATTSSRATAPPPADDGFDPFAPPPVPVTSAESPAGNNVDFFFSNATPQQQYATQNTRATTQHPPAPGSNTAFSEFAPGRQGGRAW</sequence>
<dbReference type="InterPro" id="IPR008942">
    <property type="entry name" value="ENTH_VHS"/>
</dbReference>
<dbReference type="SUPFAM" id="SSF89009">
    <property type="entry name" value="GAT-like domain"/>
    <property type="match status" value="1"/>
</dbReference>
<dbReference type="InterPro" id="IPR013809">
    <property type="entry name" value="ENTH"/>
</dbReference>
<dbReference type="InterPro" id="IPR045192">
    <property type="entry name" value="AP180-like"/>
</dbReference>
<feature type="region of interest" description="Disordered" evidence="1">
    <location>
        <begin position="342"/>
        <end position="465"/>
    </location>
</feature>
<dbReference type="InterPro" id="IPR011417">
    <property type="entry name" value="ANTH_dom"/>
</dbReference>
<dbReference type="PANTHER" id="PTHR22951">
    <property type="entry name" value="CLATHRIN ASSEMBLY PROTEIN"/>
    <property type="match status" value="1"/>
</dbReference>
<dbReference type="PROSITE" id="PS50942">
    <property type="entry name" value="ENTH"/>
    <property type="match status" value="1"/>
</dbReference>
<dbReference type="GO" id="GO:0000149">
    <property type="term" value="F:SNARE binding"/>
    <property type="evidence" value="ECO:0007669"/>
    <property type="project" value="TreeGrafter"/>
</dbReference>
<dbReference type="Pfam" id="PF07651">
    <property type="entry name" value="ANTH"/>
    <property type="match status" value="1"/>
</dbReference>
<evidence type="ECO:0000313" key="3">
    <source>
        <dbReference type="EMBL" id="CUG06418.1"/>
    </source>
</evidence>
<feature type="compositionally biased region" description="Low complexity" evidence="1">
    <location>
        <begin position="342"/>
        <end position="351"/>
    </location>
</feature>
<dbReference type="InterPro" id="IPR014712">
    <property type="entry name" value="ANTH_dom_sf"/>
</dbReference>
<dbReference type="GO" id="GO:0005545">
    <property type="term" value="F:1-phosphatidylinositol binding"/>
    <property type="evidence" value="ECO:0007669"/>
    <property type="project" value="InterPro"/>
</dbReference>
<dbReference type="OMA" id="APKEKYM"/>
<dbReference type="GO" id="GO:0048268">
    <property type="term" value="P:clathrin coat assembly"/>
    <property type="evidence" value="ECO:0007669"/>
    <property type="project" value="InterPro"/>
</dbReference>
<dbReference type="GO" id="GO:0072583">
    <property type="term" value="P:clathrin-dependent endocytosis"/>
    <property type="evidence" value="ECO:0007669"/>
    <property type="project" value="InterPro"/>
</dbReference>
<reference evidence="4" key="1">
    <citation type="submission" date="2015-09" db="EMBL/GenBank/DDBJ databases">
        <authorList>
            <consortium name="Pathogen Informatics"/>
        </authorList>
    </citation>
    <scope>NUCLEOTIDE SEQUENCE [LARGE SCALE GENOMIC DNA]</scope>
    <source>
        <strain evidence="4">Lake Konstanz</strain>
    </source>
</reference>
<dbReference type="GO" id="GO:0005546">
    <property type="term" value="F:phosphatidylinositol-4,5-bisphosphate binding"/>
    <property type="evidence" value="ECO:0007669"/>
    <property type="project" value="TreeGrafter"/>
</dbReference>
<evidence type="ECO:0000259" key="2">
    <source>
        <dbReference type="PROSITE" id="PS50942"/>
    </source>
</evidence>
<dbReference type="GO" id="GO:0032050">
    <property type="term" value="F:clathrin heavy chain binding"/>
    <property type="evidence" value="ECO:0007669"/>
    <property type="project" value="TreeGrafter"/>
</dbReference>
<dbReference type="SUPFAM" id="SSF48464">
    <property type="entry name" value="ENTH/VHS domain"/>
    <property type="match status" value="1"/>
</dbReference>
<evidence type="ECO:0000256" key="1">
    <source>
        <dbReference type="SAM" id="MobiDB-lite"/>
    </source>
</evidence>
<name>A0A0S4J0L1_BODSA</name>
<evidence type="ECO:0000313" key="4">
    <source>
        <dbReference type="Proteomes" id="UP000051952"/>
    </source>
</evidence>
<dbReference type="Gene3D" id="1.20.58.150">
    <property type="entry name" value="ANTH domain"/>
    <property type="match status" value="1"/>
</dbReference>
<dbReference type="OrthoDB" id="44015at2759"/>
<protein>
    <submittedName>
        <fullName evidence="3">Clathrin coat assembly protein, putative</fullName>
    </submittedName>
</protein>
<dbReference type="PANTHER" id="PTHR22951:SF5">
    <property type="entry name" value="PHOSPHATIDYLINOSITOL-BINDING CLATHRIN ASSEMBLY PROTEIN LAP"/>
    <property type="match status" value="1"/>
</dbReference>
<feature type="region of interest" description="Disordered" evidence="1">
    <location>
        <begin position="268"/>
        <end position="308"/>
    </location>
</feature>
<dbReference type="AlphaFoldDB" id="A0A0S4J0L1"/>
<proteinExistence type="predicted"/>
<dbReference type="GO" id="GO:0030136">
    <property type="term" value="C:clathrin-coated vesicle"/>
    <property type="evidence" value="ECO:0007669"/>
    <property type="project" value="InterPro"/>
</dbReference>
<gene>
    <name evidence="3" type="ORF">BSAL_72615</name>
</gene>
<organism evidence="3 4">
    <name type="scientific">Bodo saltans</name>
    <name type="common">Flagellated protozoan</name>
    <dbReference type="NCBI Taxonomy" id="75058"/>
    <lineage>
        <taxon>Eukaryota</taxon>
        <taxon>Discoba</taxon>
        <taxon>Euglenozoa</taxon>
        <taxon>Kinetoplastea</taxon>
        <taxon>Metakinetoplastina</taxon>
        <taxon>Eubodonida</taxon>
        <taxon>Bodonidae</taxon>
        <taxon>Bodo</taxon>
    </lineage>
</organism>
<feature type="compositionally biased region" description="Pro residues" evidence="1">
    <location>
        <begin position="287"/>
        <end position="308"/>
    </location>
</feature>
<dbReference type="Gene3D" id="1.25.40.90">
    <property type="match status" value="1"/>
</dbReference>
<dbReference type="Proteomes" id="UP000051952">
    <property type="component" value="Unassembled WGS sequence"/>
</dbReference>